<evidence type="ECO:0000313" key="1">
    <source>
        <dbReference type="EMBL" id="EFH94682.1"/>
    </source>
</evidence>
<name>A0A0E1X5J9_STAAU</name>
<accession>A0A0E1X5J9</accession>
<dbReference type="AlphaFoldDB" id="A0A0E1X5J9"/>
<comment type="caution">
    <text evidence="1">The sequence shown here is derived from an EMBL/GenBank/DDBJ whole genome shotgun (WGS) entry which is preliminary data.</text>
</comment>
<gene>
    <name evidence="1" type="ORF">HMPREF0769_12303</name>
</gene>
<sequence>MFYQAAMIKFKHNTMRAIQRPLFKWTSILYEFVLTSKHFYVNEPKGKVT</sequence>
<proteinExistence type="predicted"/>
<reference evidence="1" key="1">
    <citation type="submission" date="2010-05" db="EMBL/GenBank/DDBJ databases">
        <authorList>
            <person name="Muzny D."/>
            <person name="Qin X."/>
            <person name="Buhay C."/>
            <person name="Dugan-Rocha S."/>
            <person name="Ding Y."/>
            <person name="Chen G."/>
            <person name="Hawes A."/>
            <person name="Holder M."/>
            <person name="Jhangiani S."/>
            <person name="Johnson A."/>
            <person name="Khan Z."/>
            <person name="Li Z."/>
            <person name="Liu W."/>
            <person name="Liu X."/>
            <person name="Perez L."/>
            <person name="Shen H."/>
            <person name="Wang Q."/>
            <person name="Watt J."/>
            <person name="Xi L."/>
            <person name="Xin Y."/>
            <person name="Zhou J."/>
            <person name="Deng J."/>
            <person name="Jiang H."/>
            <person name="Liu Y."/>
            <person name="Qu J."/>
            <person name="Song X.-Z."/>
            <person name="Zhang L."/>
            <person name="Villasana D."/>
            <person name="Johnson A."/>
            <person name="Liu J."/>
            <person name="Liyanage D."/>
            <person name="Lorensuhewa L."/>
            <person name="Robinson T."/>
            <person name="Song A."/>
            <person name="Song B.-B."/>
            <person name="Dinh H."/>
            <person name="Thornton R."/>
            <person name="Coyle M."/>
            <person name="Francisco L."/>
            <person name="Jackson L."/>
            <person name="Javaid M."/>
            <person name="Korchina V."/>
            <person name="Kovar C."/>
            <person name="Mata R."/>
            <person name="Mathew T."/>
            <person name="Ngo R."/>
            <person name="Nguyen L."/>
            <person name="Nguyen N."/>
            <person name="Okwuonu G."/>
            <person name="Ongeri F."/>
            <person name="Pham C."/>
            <person name="Simmons D."/>
            <person name="Wilczek-Boney K."/>
            <person name="Hale W."/>
            <person name="Jakkamsetti A."/>
            <person name="Pham P."/>
            <person name="Ruth R."/>
            <person name="San Lucas F."/>
            <person name="Warren J."/>
            <person name="Zhang J."/>
            <person name="Zhao Z."/>
            <person name="Zhou C."/>
            <person name="Zhu D."/>
            <person name="Lee S."/>
            <person name="Bess C."/>
            <person name="Blankenburg K."/>
            <person name="Forbes L."/>
            <person name="Fu Q."/>
            <person name="Gubbala S."/>
            <person name="Hirani K."/>
            <person name="Jayaseelan J.C."/>
            <person name="Lara F."/>
            <person name="Munidasa M."/>
            <person name="Palculict T."/>
            <person name="Patil S."/>
            <person name="Pu L.-L."/>
            <person name="Saada N."/>
            <person name="Tang L."/>
            <person name="Weissenberger G."/>
            <person name="Zhu Y."/>
            <person name="Hemphill L."/>
            <person name="Shang Y."/>
            <person name="Youmans B."/>
            <person name="Ayvaz T."/>
            <person name="Ross M."/>
            <person name="Santibanez J."/>
            <person name="Aqrawi P."/>
            <person name="Gross S."/>
            <person name="Joshi V."/>
            <person name="Fowler G."/>
            <person name="Nazareth L."/>
            <person name="Reid J."/>
            <person name="Worley K."/>
            <person name="Petrosino J."/>
            <person name="Highlander S."/>
            <person name="Gibbs R."/>
        </authorList>
    </citation>
    <scope>NUCLEOTIDE SEQUENCE [LARGE SCALE GENOMIC DNA]</scope>
    <source>
        <strain evidence="1">MN8</strain>
    </source>
</reference>
<protein>
    <submittedName>
        <fullName evidence="1">Uncharacterized protein</fullName>
    </submittedName>
</protein>
<dbReference type="Proteomes" id="UP000003455">
    <property type="component" value="Chromosome"/>
</dbReference>
<dbReference type="HOGENOM" id="CLU_3140875_0_0_9"/>
<organism evidence="1">
    <name type="scientific">Staphylococcus aureus subsp. aureus MN8</name>
    <dbReference type="NCBI Taxonomy" id="548470"/>
    <lineage>
        <taxon>Bacteria</taxon>
        <taxon>Bacillati</taxon>
        <taxon>Bacillota</taxon>
        <taxon>Bacilli</taxon>
        <taxon>Bacillales</taxon>
        <taxon>Staphylococcaceae</taxon>
        <taxon>Staphylococcus</taxon>
    </lineage>
</organism>
<dbReference type="EMBL" id="ACJA02000004">
    <property type="protein sequence ID" value="EFH94682.1"/>
    <property type="molecule type" value="Genomic_DNA"/>
</dbReference>